<dbReference type="Proteomes" id="UP001281761">
    <property type="component" value="Unassembled WGS sequence"/>
</dbReference>
<feature type="transmembrane region" description="Helical" evidence="2">
    <location>
        <begin position="699"/>
        <end position="724"/>
    </location>
</feature>
<reference evidence="3 4" key="1">
    <citation type="journal article" date="2022" name="bioRxiv">
        <title>Genomics of Preaxostyla Flagellates Illuminates Evolutionary Transitions and the Path Towards Mitochondrial Loss.</title>
        <authorList>
            <person name="Novak L.V.F."/>
            <person name="Treitli S.C."/>
            <person name="Pyrih J."/>
            <person name="Halakuc P."/>
            <person name="Pipaliya S.V."/>
            <person name="Vacek V."/>
            <person name="Brzon O."/>
            <person name="Soukal P."/>
            <person name="Eme L."/>
            <person name="Dacks J.B."/>
            <person name="Karnkowska A."/>
            <person name="Elias M."/>
            <person name="Hampl V."/>
        </authorList>
    </citation>
    <scope>NUCLEOTIDE SEQUENCE [LARGE SCALE GENOMIC DNA]</scope>
    <source>
        <strain evidence="3">NAU3</strain>
        <tissue evidence="3">Gut</tissue>
    </source>
</reference>
<organism evidence="3 4">
    <name type="scientific">Blattamonas nauphoetae</name>
    <dbReference type="NCBI Taxonomy" id="2049346"/>
    <lineage>
        <taxon>Eukaryota</taxon>
        <taxon>Metamonada</taxon>
        <taxon>Preaxostyla</taxon>
        <taxon>Oxymonadida</taxon>
        <taxon>Blattamonas</taxon>
    </lineage>
</organism>
<feature type="region of interest" description="Disordered" evidence="1">
    <location>
        <begin position="1"/>
        <end position="26"/>
    </location>
</feature>
<proteinExistence type="predicted"/>
<keyword evidence="2" id="KW-0472">Membrane</keyword>
<feature type="transmembrane region" description="Helical" evidence="2">
    <location>
        <begin position="606"/>
        <end position="624"/>
    </location>
</feature>
<feature type="transmembrane region" description="Helical" evidence="2">
    <location>
        <begin position="673"/>
        <end position="693"/>
    </location>
</feature>
<keyword evidence="4" id="KW-1185">Reference proteome</keyword>
<comment type="caution">
    <text evidence="3">The sequence shown here is derived from an EMBL/GenBank/DDBJ whole genome shotgun (WGS) entry which is preliminary data.</text>
</comment>
<feature type="region of interest" description="Disordered" evidence="1">
    <location>
        <begin position="486"/>
        <end position="519"/>
    </location>
</feature>
<evidence type="ECO:0000313" key="4">
    <source>
        <dbReference type="Proteomes" id="UP001281761"/>
    </source>
</evidence>
<evidence type="ECO:0000256" key="2">
    <source>
        <dbReference type="SAM" id="Phobius"/>
    </source>
</evidence>
<evidence type="ECO:0000256" key="1">
    <source>
        <dbReference type="SAM" id="MobiDB-lite"/>
    </source>
</evidence>
<sequence>MEPSLAQPFNYFGGYPQNGRGEMGNRDRQRDLMTELLDLKRDNSMGTFLLTHQPTVLMNNPLRSDLLSYMQTEADEFGNIFALLNGHLHEHDVDRILYTSSSTNKGKMTRASPELNVPAFSHSHSFRLFTIDHGILEYSDHQHRPISRFTDKPSQDPLTYVTVLNPPSSEHMTSRTQWHLVQNSTHIRVMVYTQFKNPHVRAVIVPGHVPYAHVTADGIFPFMFAPEPIPNAVWFDLHKTTAPNPNDLPLYVAPWNSTQFRSSRFYTLYVTVAEDSDAHFKYSSSDLVSKPVLFNKNSSVFFTTKPHPFSVSGFTKTPRVSLLRTGVQLPLTQWTRLIILTLSIILITTLLLSRFVPLFAYCLSLSKDRYLRKESRKQLTTPDAEHNANSLVVPPAHKDSFRTRYLTAIADVISEPTPFLVASDFNPKAKSPFVSRRSRMAAFLHLDALLPDSYYLLPHSFATKVDRFRRRMKMVRKVRKELKQAKQNAKQAAIPQDEMGDMPFTPSSPVPEQGPQLNASPTRGITLSVPLPNFPDRLLQWLVLQLYPYYRLPIAGLLIIVAVIFVFASFPIIRGNPLPPLLPVRLFIFKNQQGTMSNHAIDTAQLMWMVYLGFSVFPLIVFVAHTGASRAPPIAPSDKRPFNIYRRLVLPLFLGWNELLPVYRTRSAIPTPLLLVYWISGYAFSIVIIKFIAPLGASFLLSLLAIPSIAITAVLHAASIVGYLQSKKLDSPRSES</sequence>
<keyword evidence="2" id="KW-0812">Transmembrane</keyword>
<accession>A0ABQ9X8W2</accession>
<keyword evidence="2" id="KW-1133">Transmembrane helix</keyword>
<feature type="transmembrane region" description="Helical" evidence="2">
    <location>
        <begin position="337"/>
        <end position="363"/>
    </location>
</feature>
<name>A0ABQ9X8W2_9EUKA</name>
<feature type="transmembrane region" description="Helical" evidence="2">
    <location>
        <begin position="554"/>
        <end position="573"/>
    </location>
</feature>
<dbReference type="EMBL" id="JARBJD010000164">
    <property type="protein sequence ID" value="KAK2949026.1"/>
    <property type="molecule type" value="Genomic_DNA"/>
</dbReference>
<gene>
    <name evidence="3" type="ORF">BLNAU_16026</name>
</gene>
<evidence type="ECO:0000313" key="3">
    <source>
        <dbReference type="EMBL" id="KAK2949026.1"/>
    </source>
</evidence>
<protein>
    <submittedName>
        <fullName evidence="3">Uncharacterized protein</fullName>
    </submittedName>
</protein>